<protein>
    <submittedName>
        <fullName evidence="2">Uncharacterized protein</fullName>
    </submittedName>
</protein>
<evidence type="ECO:0000313" key="4">
    <source>
        <dbReference type="Proteomes" id="UP001183610"/>
    </source>
</evidence>
<reference evidence="2" key="2">
    <citation type="submission" date="2024-03" db="EMBL/GenBank/DDBJ databases">
        <title>30 novel species of actinomycetes from the DSMZ collection.</title>
        <authorList>
            <person name="Nouioui I."/>
        </authorList>
    </citation>
    <scope>NUCLEOTIDE SEQUENCE</scope>
    <source>
        <strain evidence="4">DSM 41979</strain>
        <strain evidence="2">DSM 41982</strain>
    </source>
</reference>
<keyword evidence="4" id="KW-1185">Reference proteome</keyword>
<evidence type="ECO:0000313" key="3">
    <source>
        <dbReference type="Proteomes" id="UP001183607"/>
    </source>
</evidence>
<dbReference type="RefSeq" id="WP_007824863.1">
    <property type="nucleotide sequence ID" value="NZ_JAVRER010000057.1"/>
</dbReference>
<proteinExistence type="predicted"/>
<sequence>MAIHLVCKDPASPNNNSPTLYYDDETDTFLLQSWIVQDASRLDSLSVPDHETVVEFPKRLFALFPTAGEVLALERNRKN</sequence>
<dbReference type="Proteomes" id="UP001183610">
    <property type="component" value="Unassembled WGS sequence"/>
</dbReference>
<accession>A0ABD5ECJ5</accession>
<organism evidence="2 3">
    <name type="scientific">Streptomyces evansiae</name>
    <dbReference type="NCBI Taxonomy" id="3075535"/>
    <lineage>
        <taxon>Bacteria</taxon>
        <taxon>Bacillati</taxon>
        <taxon>Actinomycetota</taxon>
        <taxon>Actinomycetes</taxon>
        <taxon>Kitasatosporales</taxon>
        <taxon>Streptomycetaceae</taxon>
        <taxon>Streptomyces</taxon>
    </lineage>
</organism>
<gene>
    <name evidence="2" type="ORF">RM574_25925</name>
    <name evidence="1" type="ORF">RM698_24645</name>
</gene>
<dbReference type="EMBL" id="JAVRER010000057">
    <property type="protein sequence ID" value="MDT0418925.1"/>
    <property type="molecule type" value="Genomic_DNA"/>
</dbReference>
<evidence type="ECO:0000313" key="2">
    <source>
        <dbReference type="EMBL" id="MDT0418925.1"/>
    </source>
</evidence>
<dbReference type="AlphaFoldDB" id="A0ABD5ECJ5"/>
<name>A0ABD5ECJ5_9ACTN</name>
<evidence type="ECO:0000313" key="1">
    <source>
        <dbReference type="EMBL" id="MDT0412223.1"/>
    </source>
</evidence>
<comment type="caution">
    <text evidence="2">The sequence shown here is derived from an EMBL/GenBank/DDBJ whole genome shotgun (WGS) entry which is preliminary data.</text>
</comment>
<dbReference type="Proteomes" id="UP001183607">
    <property type="component" value="Unassembled WGS sequence"/>
</dbReference>
<dbReference type="EMBL" id="JAVRET010000074">
    <property type="protein sequence ID" value="MDT0412223.1"/>
    <property type="molecule type" value="Genomic_DNA"/>
</dbReference>
<reference evidence="3" key="1">
    <citation type="submission" date="2023-07" db="EMBL/GenBank/DDBJ databases">
        <title>30 novel species of actinomycetes from the DSMZ collection.</title>
        <authorList>
            <person name="Nouioui I."/>
        </authorList>
    </citation>
    <scope>NUCLEOTIDE SEQUENCE [LARGE SCALE GENOMIC DNA]</scope>
    <source>
        <strain evidence="1">DSM 41979</strain>
        <strain evidence="3">DSM 41982</strain>
    </source>
</reference>